<sequence>MSLPTVVIVGRPNVGKSTLFNRIVGEQMAIVENRPGVTRDRKEVEAEWLGNHFNLVDTGGWLPGGNELDEKVSRQVEAAVKTADVVLFVVDASVGLTEDDESVANWLRRLESPVLLVTNKADNDRRENDRWEFLALGLGEPLAVSALHGRRAGDLLDVVVANFPAGTGQPDDPADAIPVGDDGERLWNPNDIAPPRVAIVGRPNVGKSTLFNRLVGEDRSVVHDMAGTTRDAIDTVVETPDGPIVFVDTAGMRRRSRIDDSAEYYSMVRALRAIDAADIALLVIDATEGVTSQDQRLAERVDASGCPIVVMLNKWELIEDPEKRLEVSADVTRKLYFVGDAPILKISALTGKGVHKLRPVLQDAIEQYHRRVPTRDVNRVIAAAQQRQPAGHGVKVMYALQGATDPPTFTLFVNRELPHTYLRYLERSIREAFEFGSTPIKLRVRKRSE</sequence>
<dbReference type="EMBL" id="CAFBOL010000203">
    <property type="protein sequence ID" value="CAB5023870.1"/>
    <property type="molecule type" value="Genomic_DNA"/>
</dbReference>
<evidence type="ECO:0000256" key="6">
    <source>
        <dbReference type="ARBA" id="ARBA00023134"/>
    </source>
</evidence>
<dbReference type="Gene3D" id="3.30.300.20">
    <property type="match status" value="1"/>
</dbReference>
<evidence type="ECO:0000259" key="8">
    <source>
        <dbReference type="PROSITE" id="PS51712"/>
    </source>
</evidence>
<comment type="similarity">
    <text evidence="1">Belongs to the TRAFAC class TrmE-Era-EngA-EngB-Septin-like GTPase superfamily. EngA (Der) GTPase family.</text>
</comment>
<keyword evidence="4" id="KW-0677">Repeat</keyword>
<feature type="domain" description="EngA-type G" evidence="8">
    <location>
        <begin position="4"/>
        <end position="167"/>
    </location>
</feature>
<evidence type="ECO:0000256" key="1">
    <source>
        <dbReference type="ARBA" id="ARBA00008279"/>
    </source>
</evidence>
<dbReference type="CDD" id="cd01895">
    <property type="entry name" value="EngA2"/>
    <property type="match status" value="1"/>
</dbReference>
<evidence type="ECO:0000313" key="9">
    <source>
        <dbReference type="EMBL" id="CAB4365851.1"/>
    </source>
</evidence>
<dbReference type="GO" id="GO:0043022">
    <property type="term" value="F:ribosome binding"/>
    <property type="evidence" value="ECO:0007669"/>
    <property type="project" value="TreeGrafter"/>
</dbReference>
<dbReference type="NCBIfam" id="TIGR00231">
    <property type="entry name" value="small_GTP"/>
    <property type="match status" value="2"/>
</dbReference>
<gene>
    <name evidence="10" type="ORF">UFOPK2656_01013</name>
    <name evidence="11" type="ORF">UFOPK3099_03105</name>
    <name evidence="12" type="ORF">UFOPK3267_02455</name>
    <name evidence="13" type="ORF">UFOPK3651_01611</name>
    <name evidence="14" type="ORF">UFOPK3931_03523</name>
    <name evidence="9" type="ORF">UFOPK4189_03596</name>
</gene>
<evidence type="ECO:0000256" key="3">
    <source>
        <dbReference type="ARBA" id="ARBA00022517"/>
    </source>
</evidence>
<accession>A0A6J7R585</accession>
<evidence type="ECO:0000256" key="2">
    <source>
        <dbReference type="ARBA" id="ARBA00020953"/>
    </source>
</evidence>
<evidence type="ECO:0000256" key="5">
    <source>
        <dbReference type="ARBA" id="ARBA00022741"/>
    </source>
</evidence>
<dbReference type="FunFam" id="3.40.50.300:FF:000057">
    <property type="entry name" value="GTPase Der"/>
    <property type="match status" value="1"/>
</dbReference>
<protein>
    <recommendedName>
        <fullName evidence="2">GTPase Der</fullName>
    </recommendedName>
    <alternativeName>
        <fullName evidence="7">GTP-binding protein EngA</fullName>
    </alternativeName>
</protein>
<name>A0A6J7R585_9ZZZZ</name>
<keyword evidence="6" id="KW-0342">GTP-binding</keyword>
<keyword evidence="5" id="KW-0547">Nucleotide-binding</keyword>
<dbReference type="PIRSF" id="PIRSF006485">
    <property type="entry name" value="GTP-binding_EngA"/>
    <property type="match status" value="1"/>
</dbReference>
<dbReference type="PANTHER" id="PTHR43834">
    <property type="entry name" value="GTPASE DER"/>
    <property type="match status" value="1"/>
</dbReference>
<dbReference type="EMBL" id="CAFBIY010000176">
    <property type="protein sequence ID" value="CAB4852932.1"/>
    <property type="molecule type" value="Genomic_DNA"/>
</dbReference>
<dbReference type="Gene3D" id="3.40.50.300">
    <property type="entry name" value="P-loop containing nucleotide triphosphate hydrolases"/>
    <property type="match status" value="2"/>
</dbReference>
<dbReference type="EMBL" id="CAESGF010000057">
    <property type="protein sequence ID" value="CAB4365851.1"/>
    <property type="molecule type" value="Genomic_DNA"/>
</dbReference>
<dbReference type="Pfam" id="PF01926">
    <property type="entry name" value="MMR_HSR1"/>
    <property type="match status" value="2"/>
</dbReference>
<dbReference type="EMBL" id="CAFBMT010000007">
    <property type="protein sequence ID" value="CAB4932994.1"/>
    <property type="molecule type" value="Genomic_DNA"/>
</dbReference>
<evidence type="ECO:0000313" key="14">
    <source>
        <dbReference type="EMBL" id="CAB5023870.1"/>
    </source>
</evidence>
<dbReference type="NCBIfam" id="TIGR03594">
    <property type="entry name" value="GTPase_EngA"/>
    <property type="match status" value="1"/>
</dbReference>
<keyword evidence="3" id="KW-0690">Ribosome biogenesis</keyword>
<dbReference type="InterPro" id="IPR027417">
    <property type="entry name" value="P-loop_NTPase"/>
</dbReference>
<organism evidence="14">
    <name type="scientific">freshwater metagenome</name>
    <dbReference type="NCBI Taxonomy" id="449393"/>
    <lineage>
        <taxon>unclassified sequences</taxon>
        <taxon>metagenomes</taxon>
        <taxon>ecological metagenomes</taxon>
    </lineage>
</organism>
<dbReference type="InterPro" id="IPR032859">
    <property type="entry name" value="KH_dom-like"/>
</dbReference>
<feature type="domain" description="EngA-type G" evidence="8">
    <location>
        <begin position="195"/>
        <end position="369"/>
    </location>
</feature>
<dbReference type="FunFam" id="3.40.50.300:FF:000040">
    <property type="entry name" value="GTPase Der"/>
    <property type="match status" value="1"/>
</dbReference>
<reference evidence="14" key="1">
    <citation type="submission" date="2020-05" db="EMBL/GenBank/DDBJ databases">
        <authorList>
            <person name="Chiriac C."/>
            <person name="Salcher M."/>
            <person name="Ghai R."/>
            <person name="Kavagutti S V."/>
        </authorList>
    </citation>
    <scope>NUCLEOTIDE SEQUENCE</scope>
</reference>
<dbReference type="InterPro" id="IPR005225">
    <property type="entry name" value="Small_GTP-bd"/>
</dbReference>
<dbReference type="CDD" id="cd01894">
    <property type="entry name" value="EngA1"/>
    <property type="match status" value="1"/>
</dbReference>
<evidence type="ECO:0000313" key="10">
    <source>
        <dbReference type="EMBL" id="CAB4716607.1"/>
    </source>
</evidence>
<proteinExistence type="inferred from homology"/>
<dbReference type="SMART" id="SM00382">
    <property type="entry name" value="AAA"/>
    <property type="match status" value="2"/>
</dbReference>
<evidence type="ECO:0000313" key="13">
    <source>
        <dbReference type="EMBL" id="CAB4932994.1"/>
    </source>
</evidence>
<evidence type="ECO:0000256" key="4">
    <source>
        <dbReference type="ARBA" id="ARBA00022737"/>
    </source>
</evidence>
<dbReference type="AlphaFoldDB" id="A0A6J7R585"/>
<evidence type="ECO:0000313" key="11">
    <source>
        <dbReference type="EMBL" id="CAB4836293.1"/>
    </source>
</evidence>
<dbReference type="InterPro" id="IPR006073">
    <property type="entry name" value="GTP-bd"/>
</dbReference>
<dbReference type="InterPro" id="IPR016484">
    <property type="entry name" value="GTPase_Der"/>
</dbReference>
<dbReference type="GO" id="GO:0042254">
    <property type="term" value="P:ribosome biogenesis"/>
    <property type="evidence" value="ECO:0007669"/>
    <property type="project" value="UniProtKB-KW"/>
</dbReference>
<dbReference type="PROSITE" id="PS51712">
    <property type="entry name" value="G_ENGA"/>
    <property type="match status" value="2"/>
</dbReference>
<dbReference type="SUPFAM" id="SSF52540">
    <property type="entry name" value="P-loop containing nucleoside triphosphate hydrolases"/>
    <property type="match status" value="2"/>
</dbReference>
<dbReference type="PRINTS" id="PR00326">
    <property type="entry name" value="GTP1OBG"/>
</dbReference>
<dbReference type="InterPro" id="IPR003593">
    <property type="entry name" value="AAA+_ATPase"/>
</dbReference>
<dbReference type="GO" id="GO:0005525">
    <property type="term" value="F:GTP binding"/>
    <property type="evidence" value="ECO:0007669"/>
    <property type="project" value="UniProtKB-KW"/>
</dbReference>
<dbReference type="EMBL" id="CAFAAV010000395">
    <property type="protein sequence ID" value="CAB4836293.1"/>
    <property type="molecule type" value="Genomic_DNA"/>
</dbReference>
<dbReference type="HAMAP" id="MF_00195">
    <property type="entry name" value="GTPase_Der"/>
    <property type="match status" value="1"/>
</dbReference>
<dbReference type="EMBL" id="CAEZYF010000005">
    <property type="protein sequence ID" value="CAB4716607.1"/>
    <property type="molecule type" value="Genomic_DNA"/>
</dbReference>
<evidence type="ECO:0000256" key="7">
    <source>
        <dbReference type="ARBA" id="ARBA00032345"/>
    </source>
</evidence>
<dbReference type="InterPro" id="IPR015946">
    <property type="entry name" value="KH_dom-like_a/b"/>
</dbReference>
<dbReference type="PANTHER" id="PTHR43834:SF6">
    <property type="entry name" value="GTPASE DER"/>
    <property type="match status" value="1"/>
</dbReference>
<dbReference type="Pfam" id="PF14714">
    <property type="entry name" value="KH_dom-like"/>
    <property type="match status" value="1"/>
</dbReference>
<evidence type="ECO:0000313" key="12">
    <source>
        <dbReference type="EMBL" id="CAB4852932.1"/>
    </source>
</evidence>
<dbReference type="InterPro" id="IPR031166">
    <property type="entry name" value="G_ENGA"/>
</dbReference>